<gene>
    <name evidence="2" type="ORF">LVIROSA_LOCUS29871</name>
</gene>
<dbReference type="InterPro" id="IPR008906">
    <property type="entry name" value="HATC_C_dom"/>
</dbReference>
<feature type="domain" description="HAT C-terminal dimerisation" evidence="1">
    <location>
        <begin position="109"/>
        <end position="190"/>
    </location>
</feature>
<dbReference type="GO" id="GO:0046983">
    <property type="term" value="F:protein dimerization activity"/>
    <property type="evidence" value="ECO:0007669"/>
    <property type="project" value="InterPro"/>
</dbReference>
<protein>
    <recommendedName>
        <fullName evidence="1">HAT C-terminal dimerisation domain-containing protein</fullName>
    </recommendedName>
</protein>
<sequence>MMAQYLLFLYELIIRVHPKLQIPAPSFYFIIKKPLSLRSSPIKINSNRLSPPPRRSAGRQLVAASPVVVVARRLITASQSSSSVVTPVAIWTSKFEVQTWLDFVESVGELEKYFQESVEDDSEMFSILDWWKVNSPRFPILSLMARDVFSIPVSTVALKSVFSTSGRVLDPFRSSLTPKIVESLICTQDYIRGSISDTIDYENDWEENQQIDKELSKMK</sequence>
<organism evidence="2 3">
    <name type="scientific">Lactuca virosa</name>
    <dbReference type="NCBI Taxonomy" id="75947"/>
    <lineage>
        <taxon>Eukaryota</taxon>
        <taxon>Viridiplantae</taxon>
        <taxon>Streptophyta</taxon>
        <taxon>Embryophyta</taxon>
        <taxon>Tracheophyta</taxon>
        <taxon>Spermatophyta</taxon>
        <taxon>Magnoliopsida</taxon>
        <taxon>eudicotyledons</taxon>
        <taxon>Gunneridae</taxon>
        <taxon>Pentapetalae</taxon>
        <taxon>asterids</taxon>
        <taxon>campanulids</taxon>
        <taxon>Asterales</taxon>
        <taxon>Asteraceae</taxon>
        <taxon>Cichorioideae</taxon>
        <taxon>Cichorieae</taxon>
        <taxon>Lactucinae</taxon>
        <taxon>Lactuca</taxon>
    </lineage>
</organism>
<dbReference type="PANTHER" id="PTHR23272">
    <property type="entry name" value="BED FINGER-RELATED"/>
    <property type="match status" value="1"/>
</dbReference>
<dbReference type="SUPFAM" id="SSF53098">
    <property type="entry name" value="Ribonuclease H-like"/>
    <property type="match status" value="1"/>
</dbReference>
<reference evidence="2 3" key="1">
    <citation type="submission" date="2022-01" db="EMBL/GenBank/DDBJ databases">
        <authorList>
            <person name="Xiong W."/>
            <person name="Schranz E."/>
        </authorList>
    </citation>
    <scope>NUCLEOTIDE SEQUENCE [LARGE SCALE GENOMIC DNA]</scope>
</reference>
<dbReference type="AlphaFoldDB" id="A0AAU9P1U9"/>
<dbReference type="Pfam" id="PF05699">
    <property type="entry name" value="Dimer_Tnp_hAT"/>
    <property type="match status" value="1"/>
</dbReference>
<dbReference type="InterPro" id="IPR012337">
    <property type="entry name" value="RNaseH-like_sf"/>
</dbReference>
<accession>A0AAU9P1U9</accession>
<dbReference type="PANTHER" id="PTHR23272:SF190">
    <property type="entry name" value="ZINC FINGER, BED-TYPE-RELATED"/>
    <property type="match status" value="1"/>
</dbReference>
<evidence type="ECO:0000313" key="3">
    <source>
        <dbReference type="Proteomes" id="UP001157418"/>
    </source>
</evidence>
<dbReference type="Proteomes" id="UP001157418">
    <property type="component" value="Unassembled WGS sequence"/>
</dbReference>
<name>A0AAU9P1U9_9ASTR</name>
<proteinExistence type="predicted"/>
<evidence type="ECO:0000313" key="2">
    <source>
        <dbReference type="EMBL" id="CAH1444002.1"/>
    </source>
</evidence>
<keyword evidence="3" id="KW-1185">Reference proteome</keyword>
<evidence type="ECO:0000259" key="1">
    <source>
        <dbReference type="Pfam" id="PF05699"/>
    </source>
</evidence>
<dbReference type="EMBL" id="CAKMRJ010005523">
    <property type="protein sequence ID" value="CAH1444002.1"/>
    <property type="molecule type" value="Genomic_DNA"/>
</dbReference>
<comment type="caution">
    <text evidence="2">The sequence shown here is derived from an EMBL/GenBank/DDBJ whole genome shotgun (WGS) entry which is preliminary data.</text>
</comment>